<dbReference type="EMBL" id="CAIHOM010000001">
    <property type="protein sequence ID" value="CAC6997654.1"/>
    <property type="molecule type" value="Genomic_DNA"/>
</dbReference>
<dbReference type="AlphaFoldDB" id="A0AAN2D661"/>
<proteinExistence type="predicted"/>
<gene>
    <name evidence="1" type="ORF">SAMEA4552975_01226</name>
</gene>
<evidence type="ECO:0000313" key="1">
    <source>
        <dbReference type="EMBL" id="CAC6997654.1"/>
    </source>
</evidence>
<evidence type="ECO:0000313" key="2">
    <source>
        <dbReference type="Proteomes" id="UP000507485"/>
    </source>
</evidence>
<reference evidence="1 2" key="1">
    <citation type="submission" date="2020-06" db="EMBL/GenBank/DDBJ databases">
        <authorList>
            <consortium name="Pathogen Informatics"/>
        </authorList>
    </citation>
    <scope>NUCLEOTIDE SEQUENCE [LARGE SCALE GENOMIC DNA]</scope>
    <source>
        <strain evidence="1 2">A13</strain>
    </source>
</reference>
<sequence>MKYINKTLLIHLEGIKKTLTIKTTTPINVGVGFLREKRT</sequence>
<name>A0AAN2D661_STAAU</name>
<organism evidence="1 2">
    <name type="scientific">Staphylococcus aureus</name>
    <dbReference type="NCBI Taxonomy" id="1280"/>
    <lineage>
        <taxon>Bacteria</taxon>
        <taxon>Bacillati</taxon>
        <taxon>Bacillota</taxon>
        <taxon>Bacilli</taxon>
        <taxon>Bacillales</taxon>
        <taxon>Staphylococcaceae</taxon>
        <taxon>Staphylococcus</taxon>
    </lineage>
</organism>
<accession>A0AAN2D661</accession>
<comment type="caution">
    <text evidence="1">The sequence shown here is derived from an EMBL/GenBank/DDBJ whole genome shotgun (WGS) entry which is preliminary data.</text>
</comment>
<dbReference type="Proteomes" id="UP000507485">
    <property type="component" value="Unassembled WGS sequence"/>
</dbReference>
<protein>
    <submittedName>
        <fullName evidence="1">Uncharacterized protein</fullName>
    </submittedName>
</protein>